<keyword evidence="2" id="KW-0732">Signal</keyword>
<comment type="caution">
    <text evidence="4">The sequence shown here is derived from an EMBL/GenBank/DDBJ whole genome shotgun (WGS) entry which is preliminary data.</text>
</comment>
<dbReference type="Pfam" id="PF12708">
    <property type="entry name" value="Pect-lyase_RHGA_epim"/>
    <property type="match status" value="2"/>
</dbReference>
<dbReference type="CDD" id="cd23668">
    <property type="entry name" value="GH55_beta13glucanase-like"/>
    <property type="match status" value="1"/>
</dbReference>
<dbReference type="InterPro" id="IPR012334">
    <property type="entry name" value="Pectin_lyas_fold"/>
</dbReference>
<organism evidence="4 5">
    <name type="scientific">Seiridium cardinale</name>
    <dbReference type="NCBI Taxonomy" id="138064"/>
    <lineage>
        <taxon>Eukaryota</taxon>
        <taxon>Fungi</taxon>
        <taxon>Dikarya</taxon>
        <taxon>Ascomycota</taxon>
        <taxon>Pezizomycotina</taxon>
        <taxon>Sordariomycetes</taxon>
        <taxon>Xylariomycetidae</taxon>
        <taxon>Amphisphaeriales</taxon>
        <taxon>Sporocadaceae</taxon>
        <taxon>Seiridium</taxon>
    </lineage>
</organism>
<dbReference type="PANTHER" id="PTHR33928:SF2">
    <property type="entry name" value="PECTATE LYASE SUPERFAMILY PROTEIN DOMAIN-CONTAINING PROTEIN-RELATED"/>
    <property type="match status" value="1"/>
</dbReference>
<evidence type="ECO:0000313" key="5">
    <source>
        <dbReference type="Proteomes" id="UP001465668"/>
    </source>
</evidence>
<dbReference type="InterPro" id="IPR024535">
    <property type="entry name" value="RHGA/B-epi-like_pectate_lyase"/>
</dbReference>
<dbReference type="PANTHER" id="PTHR33928">
    <property type="entry name" value="POLYGALACTURONASE QRT3"/>
    <property type="match status" value="1"/>
</dbReference>
<proteinExistence type="predicted"/>
<evidence type="ECO:0000259" key="3">
    <source>
        <dbReference type="Pfam" id="PF12708"/>
    </source>
</evidence>
<dbReference type="SUPFAM" id="SSF51126">
    <property type="entry name" value="Pectin lyase-like"/>
    <property type="match status" value="2"/>
</dbReference>
<dbReference type="InterPro" id="IPR011050">
    <property type="entry name" value="Pectin_lyase_fold/virulence"/>
</dbReference>
<feature type="region of interest" description="Disordered" evidence="1">
    <location>
        <begin position="131"/>
        <end position="156"/>
    </location>
</feature>
<dbReference type="EMBL" id="JARVKM010000044">
    <property type="protein sequence ID" value="KAK9774104.1"/>
    <property type="molecule type" value="Genomic_DNA"/>
</dbReference>
<dbReference type="Proteomes" id="UP001465668">
    <property type="component" value="Unassembled WGS sequence"/>
</dbReference>
<evidence type="ECO:0000256" key="2">
    <source>
        <dbReference type="SAM" id="SignalP"/>
    </source>
</evidence>
<feature type="domain" description="Rhamnogalacturonase A/B/Epimerase-like pectate lyase" evidence="3">
    <location>
        <begin position="545"/>
        <end position="613"/>
    </location>
</feature>
<feature type="domain" description="Rhamnogalacturonase A/B/Epimerase-like pectate lyase" evidence="3">
    <location>
        <begin position="197"/>
        <end position="414"/>
    </location>
</feature>
<evidence type="ECO:0000256" key="1">
    <source>
        <dbReference type="SAM" id="MobiDB-lite"/>
    </source>
</evidence>
<accession>A0ABR2XK10</accession>
<reference evidence="4 5" key="1">
    <citation type="submission" date="2024-02" db="EMBL/GenBank/DDBJ databases">
        <title>First draft genome assembly of two strains of Seiridium cardinale.</title>
        <authorList>
            <person name="Emiliani G."/>
            <person name="Scali E."/>
        </authorList>
    </citation>
    <scope>NUCLEOTIDE SEQUENCE [LARGE SCALE GENOMIC DNA]</scope>
    <source>
        <strain evidence="4 5">BM-138-000479</strain>
    </source>
</reference>
<gene>
    <name evidence="4" type="ORF">SCAR479_09218</name>
</gene>
<name>A0ABR2XK10_9PEZI</name>
<sequence>MAAFLLRLVAFIGLACIVLAAADASSEPATYLRHQRRAMEKSHVYKRTNISTSDISQAQSIVDAAVAQQGEYNAYRVANPRRNNYYASDLPIPNSVTKKMRRRADEPVPPALNSTVLAAAALVAEHHAAQQAANGTLHKTYKQPTSLPRFDDSSSNAKRAGTDYWLAEITHSGLASMGQDDSWLVYRDVTDSRFAGGAKGDGVTDDTAAINAAIKYGGNCGDGCLSSSTKGALIYFPPGTYLISTPIEAYYYSQLVGNPNDMPIIKTSASFIGLGAIETDVYEPNANGDEWYINQSNFYRQVRNFIIDIEDTKTAKVAGLHWQVAQATSLTNVYVYASSSTDTTSMGMFTENGSSGFMGECFFSGGAYGIYGGNQQYTVRSFEFVGQTTAGICLIWDWGWTWSQLLISDTPIGILLINPEDTSGPQAGSIYVMDSYFDGVATAIHANARPATILDSSVITLDNIGVSGVTEMVTFSDGTALAIPAQDTDFIIVGNVEADGASYGMWSVNVEVPATELTSSYKRYARDSYFYKSRPQYEDLDVGSIINVKDLGAKGDGVTDDTSVIGKALALATESNLIYFPAGSYIVTQTLQINPGTRITGEVWSQLVASGNFFSDMANPQPMLKVGAEGQTGVVEITDVLFTSVGALPGLILVEWNMGASDQGSAALWDAHFRVGGAAGTKLQVADCPKGAAIQTGCIAAAMMLHVTSEASGYFENMWAWVADHDLDDVQNTMVTVAVARGILDESSGATWYYGTASEHSMLYQYNFYGSTNTFAGMIQTESPYFQYTAGTESPGVFSSSVGLFENDPVFPDSSCSADGLLCNFSWAVMIQATTNLTIAGAGLYSWFDNYDQSVCVDAQNCQQRLINNQGANDQLYIWNLVTMYESSALYTTLTNNLDFTDIFSPDVASEHPFWSILGAYLDSYGTEAAFCLDDDTDPECFVKPVCDLTLNYATLDDLQAAAGSWPDSCMDYYALGTLNSLLSQAIDDYTSADDGYDSVWKYYVESVKDMVPSALSDFIAASSSDEPDGGPGNKFFSCDFVELPLETDKLSFNPCPVPYNQISYLDQYRITYNLLDEAGMYDALSSTYGIQESWVTLGTSSIKEDCVGGGAGAGGGDNPNLDRRDCEKIDIEYVGVPVSSGDITVTNPKDVITAALPTLGDLQATILGRQMDLMLGLWSGPTDDILQVVSMPVFLIVQAVASMKDAKAQGEKQKKEDKTKLILEILGIVFAFVPFLDEIAPEVEALDAIVEIVSAAGNVGLAIQGIIADPESAPMEILGALTGGVEKDEADMATLAKTRRGISGDDIGKIGSSFKDMDNDFQSIIKRTCAL</sequence>
<keyword evidence="5" id="KW-1185">Reference proteome</keyword>
<evidence type="ECO:0000313" key="4">
    <source>
        <dbReference type="EMBL" id="KAK9774104.1"/>
    </source>
</evidence>
<dbReference type="Gene3D" id="2.160.20.10">
    <property type="entry name" value="Single-stranded right-handed beta-helix, Pectin lyase-like"/>
    <property type="match status" value="2"/>
</dbReference>
<feature type="signal peptide" evidence="2">
    <location>
        <begin position="1"/>
        <end position="20"/>
    </location>
</feature>
<dbReference type="InterPro" id="IPR039279">
    <property type="entry name" value="QRT3-like"/>
</dbReference>
<feature type="chain" id="PRO_5045791099" evidence="2">
    <location>
        <begin position="21"/>
        <end position="1332"/>
    </location>
</feature>
<protein>
    <submittedName>
        <fullName evidence="4">Pectin lyase-like protein</fullName>
    </submittedName>
</protein>